<reference evidence="2 3" key="1">
    <citation type="submission" date="2014-12" db="EMBL/GenBank/DDBJ databases">
        <title>Genome sequencing of Brevundimonas nasdae TPW30.</title>
        <authorList>
            <person name="Tan P.W."/>
            <person name="Chan K.-G."/>
        </authorList>
    </citation>
    <scope>NUCLEOTIDE SEQUENCE [LARGE SCALE GENOMIC DNA]</scope>
    <source>
        <strain evidence="2 3">TPW30</strain>
    </source>
</reference>
<dbReference type="RefSeq" id="WP_039246948.1">
    <property type="nucleotide sequence ID" value="NZ_JWSY01000020.1"/>
</dbReference>
<evidence type="ECO:0000256" key="1">
    <source>
        <dbReference type="SAM" id="SignalP"/>
    </source>
</evidence>
<dbReference type="Proteomes" id="UP000031166">
    <property type="component" value="Unassembled WGS sequence"/>
</dbReference>
<dbReference type="EMBL" id="JWSY01000020">
    <property type="protein sequence ID" value="KIC56694.1"/>
    <property type="molecule type" value="Genomic_DNA"/>
</dbReference>
<name>A0A0B4C6L6_9CAUL</name>
<feature type="signal peptide" evidence="1">
    <location>
        <begin position="1"/>
        <end position="18"/>
    </location>
</feature>
<dbReference type="STRING" id="172043.RM53_11640"/>
<dbReference type="AlphaFoldDB" id="A0A0B4C6L6"/>
<evidence type="ECO:0000313" key="2">
    <source>
        <dbReference type="EMBL" id="KIC56694.1"/>
    </source>
</evidence>
<feature type="chain" id="PRO_5002087989" evidence="1">
    <location>
        <begin position="19"/>
        <end position="142"/>
    </location>
</feature>
<organism evidence="2 3">
    <name type="scientific">Brevundimonas nasdae</name>
    <dbReference type="NCBI Taxonomy" id="172043"/>
    <lineage>
        <taxon>Bacteria</taxon>
        <taxon>Pseudomonadati</taxon>
        <taxon>Pseudomonadota</taxon>
        <taxon>Alphaproteobacteria</taxon>
        <taxon>Caulobacterales</taxon>
        <taxon>Caulobacteraceae</taxon>
        <taxon>Brevundimonas</taxon>
    </lineage>
</organism>
<accession>A0A0B4C6L6</accession>
<proteinExistence type="predicted"/>
<protein>
    <submittedName>
        <fullName evidence="2">Uncharacterized protein</fullName>
    </submittedName>
</protein>
<keyword evidence="1" id="KW-0732">Signal</keyword>
<comment type="caution">
    <text evidence="2">The sequence shown here is derived from an EMBL/GenBank/DDBJ whole genome shotgun (WGS) entry which is preliminary data.</text>
</comment>
<sequence>MMLILSALMAAAIQTAPGAGWTWSLYEGEGPMVLANDIPDTASLRATLQCLPGSGAVSVAVYGEDASAGFARITSGGSTATSEARVGRGGKLETAIPVDHPAFSAFVSNGRMTIAVGDDTSTITVERPHMAKLRRFADRCAG</sequence>
<gene>
    <name evidence="2" type="ORF">RM53_11640</name>
</gene>
<evidence type="ECO:0000313" key="3">
    <source>
        <dbReference type="Proteomes" id="UP000031166"/>
    </source>
</evidence>